<sequence>MNIPLLSRSLWTMLAVTVIASGPVTVFSTPAVAAELSRPAIASEAQDELGNSARNHESPAPAVTSVEQSPSPGDPPLPKYPGLPPDGPTRLLAVTTTPLPCDNNGADKTVTRNQVLTRARDWLNVGIPYSQERCYRNSYGDYRTDCSGFVSMAWGLGGSGGAFWTGNLMNRARQIPRSDLQPGDALLRHTGDRDENHVALFVRWGDSAHTQPVVIEQTGSQGTVSRTWTAGNAGLYTPIRYDNIVGGGGAEAPAMMRDDGDGTMTIWRWASSGAAFARSTNYESGGWSTTATGDRVAAGDVDGDGTDDIVAAYPDADGGFSFHVWKNGGAYAGKWYTSSGPFALNPVGGRLVLGTW</sequence>
<dbReference type="Pfam" id="PF00877">
    <property type="entry name" value="NLPC_P60"/>
    <property type="match status" value="1"/>
</dbReference>
<gene>
    <name evidence="8" type="ORF">J2853_003208</name>
</gene>
<keyword evidence="4 8" id="KW-0378">Hydrolase</keyword>
<evidence type="ECO:0000259" key="7">
    <source>
        <dbReference type="PROSITE" id="PS51935"/>
    </source>
</evidence>
<feature type="compositionally biased region" description="Pro residues" evidence="6">
    <location>
        <begin position="72"/>
        <end position="87"/>
    </location>
</feature>
<reference evidence="8 9" key="1">
    <citation type="submission" date="2023-07" db="EMBL/GenBank/DDBJ databases">
        <title>Sequencing the genomes of 1000 actinobacteria strains.</title>
        <authorList>
            <person name="Klenk H.-P."/>
        </authorList>
    </citation>
    <scope>NUCLEOTIDE SEQUENCE [LARGE SCALE GENOMIC DNA]</scope>
    <source>
        <strain evidence="8 9">DSM 46740</strain>
    </source>
</reference>
<comment type="similarity">
    <text evidence="1">Belongs to the peptidase C40 family.</text>
</comment>
<dbReference type="Pfam" id="PF01839">
    <property type="entry name" value="FG-GAP"/>
    <property type="match status" value="1"/>
</dbReference>
<keyword evidence="3" id="KW-0732">Signal</keyword>
<keyword evidence="5" id="KW-0788">Thiol protease</keyword>
<dbReference type="EMBL" id="JAUSQU010000001">
    <property type="protein sequence ID" value="MDP9843997.1"/>
    <property type="molecule type" value="Genomic_DNA"/>
</dbReference>
<dbReference type="InterPro" id="IPR000064">
    <property type="entry name" value="NLP_P60_dom"/>
</dbReference>
<dbReference type="GO" id="GO:0016787">
    <property type="term" value="F:hydrolase activity"/>
    <property type="evidence" value="ECO:0007669"/>
    <property type="project" value="UniProtKB-KW"/>
</dbReference>
<protein>
    <submittedName>
        <fullName evidence="8">Cell wall-associated NlpC family hydrolase</fullName>
    </submittedName>
</protein>
<dbReference type="Gene3D" id="3.90.1720.10">
    <property type="entry name" value="endopeptidase domain like (from Nostoc punctiforme)"/>
    <property type="match status" value="1"/>
</dbReference>
<dbReference type="InterPro" id="IPR028994">
    <property type="entry name" value="Integrin_alpha_N"/>
</dbReference>
<evidence type="ECO:0000256" key="2">
    <source>
        <dbReference type="ARBA" id="ARBA00022670"/>
    </source>
</evidence>
<evidence type="ECO:0000256" key="4">
    <source>
        <dbReference type="ARBA" id="ARBA00022801"/>
    </source>
</evidence>
<accession>A0ABT9QBG4</accession>
<feature type="region of interest" description="Disordered" evidence="6">
    <location>
        <begin position="45"/>
        <end position="106"/>
    </location>
</feature>
<dbReference type="Proteomes" id="UP001225356">
    <property type="component" value="Unassembled WGS sequence"/>
</dbReference>
<proteinExistence type="inferred from homology"/>
<evidence type="ECO:0000313" key="9">
    <source>
        <dbReference type="Proteomes" id="UP001225356"/>
    </source>
</evidence>
<evidence type="ECO:0000256" key="1">
    <source>
        <dbReference type="ARBA" id="ARBA00007074"/>
    </source>
</evidence>
<dbReference type="Gene3D" id="2.40.128.340">
    <property type="match status" value="1"/>
</dbReference>
<dbReference type="SUPFAM" id="SSF69318">
    <property type="entry name" value="Integrin alpha N-terminal domain"/>
    <property type="match status" value="1"/>
</dbReference>
<evidence type="ECO:0000256" key="3">
    <source>
        <dbReference type="ARBA" id="ARBA00022729"/>
    </source>
</evidence>
<dbReference type="SUPFAM" id="SSF54001">
    <property type="entry name" value="Cysteine proteinases"/>
    <property type="match status" value="1"/>
</dbReference>
<evidence type="ECO:0000256" key="5">
    <source>
        <dbReference type="ARBA" id="ARBA00022807"/>
    </source>
</evidence>
<evidence type="ECO:0000256" key="6">
    <source>
        <dbReference type="SAM" id="MobiDB-lite"/>
    </source>
</evidence>
<dbReference type="InterPro" id="IPR013517">
    <property type="entry name" value="FG-GAP"/>
</dbReference>
<keyword evidence="2" id="KW-0645">Protease</keyword>
<dbReference type="PROSITE" id="PS51935">
    <property type="entry name" value="NLPC_P60"/>
    <property type="match status" value="1"/>
</dbReference>
<feature type="domain" description="NlpC/P60" evidence="7">
    <location>
        <begin position="109"/>
        <end position="239"/>
    </location>
</feature>
<dbReference type="InterPro" id="IPR038765">
    <property type="entry name" value="Papain-like_cys_pep_sf"/>
</dbReference>
<keyword evidence="9" id="KW-1185">Reference proteome</keyword>
<comment type="caution">
    <text evidence="8">The sequence shown here is derived from an EMBL/GenBank/DDBJ whole genome shotgun (WGS) entry which is preliminary data.</text>
</comment>
<name>A0ABT9QBG4_9ACTN</name>
<evidence type="ECO:0000313" key="8">
    <source>
        <dbReference type="EMBL" id="MDP9843997.1"/>
    </source>
</evidence>
<organism evidence="8 9">
    <name type="scientific">Streptosporangium lutulentum</name>
    <dbReference type="NCBI Taxonomy" id="1461250"/>
    <lineage>
        <taxon>Bacteria</taxon>
        <taxon>Bacillati</taxon>
        <taxon>Actinomycetota</taxon>
        <taxon>Actinomycetes</taxon>
        <taxon>Streptosporangiales</taxon>
        <taxon>Streptosporangiaceae</taxon>
        <taxon>Streptosporangium</taxon>
    </lineage>
</organism>
<dbReference type="RefSeq" id="WP_307558522.1">
    <property type="nucleotide sequence ID" value="NZ_JAUSQU010000001.1"/>
</dbReference>